<dbReference type="InParanoid" id="A0A1W4WEJ8"/>
<keyword evidence="13" id="KW-1185">Reference proteome</keyword>
<dbReference type="GO" id="GO:0030154">
    <property type="term" value="P:cell differentiation"/>
    <property type="evidence" value="ECO:0007669"/>
    <property type="project" value="UniProtKB-KW"/>
</dbReference>
<evidence type="ECO:0000256" key="7">
    <source>
        <dbReference type="ARBA" id="ARBA00023125"/>
    </source>
</evidence>
<evidence type="ECO:0000256" key="3">
    <source>
        <dbReference type="ARBA" id="ARBA00007057"/>
    </source>
</evidence>
<dbReference type="GeneID" id="108735061"/>
<dbReference type="FunCoup" id="A0A1W4WEJ8">
    <property type="interactions" value="47"/>
</dbReference>
<feature type="region of interest" description="Disordered" evidence="11">
    <location>
        <begin position="458"/>
        <end position="490"/>
    </location>
</feature>
<dbReference type="Gene3D" id="1.10.30.10">
    <property type="entry name" value="High mobility group box domain"/>
    <property type="match status" value="1"/>
</dbReference>
<dbReference type="GO" id="GO:0005634">
    <property type="term" value="C:nucleus"/>
    <property type="evidence" value="ECO:0007669"/>
    <property type="project" value="UniProtKB-SubCell"/>
</dbReference>
<dbReference type="Proteomes" id="UP000192223">
    <property type="component" value="Unplaced"/>
</dbReference>
<accession>A0A1W4WEJ8</accession>
<comment type="similarity">
    <text evidence="3">Belongs to the maelstrom family.</text>
</comment>
<evidence type="ECO:0000256" key="8">
    <source>
        <dbReference type="ARBA" id="ARBA00023158"/>
    </source>
</evidence>
<dbReference type="GO" id="GO:0007283">
    <property type="term" value="P:spermatogenesis"/>
    <property type="evidence" value="ECO:0007669"/>
    <property type="project" value="TreeGrafter"/>
</dbReference>
<keyword evidence="8" id="KW-0943">RNA-mediated gene silencing</keyword>
<organism evidence="13 14">
    <name type="scientific">Agrilus planipennis</name>
    <name type="common">Emerald ash borer</name>
    <name type="synonym">Agrilus marcopoli</name>
    <dbReference type="NCBI Taxonomy" id="224129"/>
    <lineage>
        <taxon>Eukaryota</taxon>
        <taxon>Metazoa</taxon>
        <taxon>Ecdysozoa</taxon>
        <taxon>Arthropoda</taxon>
        <taxon>Hexapoda</taxon>
        <taxon>Insecta</taxon>
        <taxon>Pterygota</taxon>
        <taxon>Neoptera</taxon>
        <taxon>Endopterygota</taxon>
        <taxon>Coleoptera</taxon>
        <taxon>Polyphaga</taxon>
        <taxon>Elateriformia</taxon>
        <taxon>Buprestoidea</taxon>
        <taxon>Buprestidae</taxon>
        <taxon>Agrilinae</taxon>
        <taxon>Agrilus</taxon>
    </lineage>
</organism>
<dbReference type="RefSeq" id="XP_018322354.1">
    <property type="nucleotide sequence ID" value="XM_018466852.2"/>
</dbReference>
<evidence type="ECO:0000256" key="2">
    <source>
        <dbReference type="ARBA" id="ARBA00004496"/>
    </source>
</evidence>
<dbReference type="GO" id="GO:0034587">
    <property type="term" value="P:piRNA processing"/>
    <property type="evidence" value="ECO:0007669"/>
    <property type="project" value="TreeGrafter"/>
</dbReference>
<keyword evidence="6" id="KW-0221">Differentiation</keyword>
<dbReference type="SUPFAM" id="SSF47095">
    <property type="entry name" value="HMG-box"/>
    <property type="match status" value="1"/>
</dbReference>
<evidence type="ECO:0000313" key="13">
    <source>
        <dbReference type="Proteomes" id="UP000192223"/>
    </source>
</evidence>
<dbReference type="InterPro" id="IPR024970">
    <property type="entry name" value="Maelstrom"/>
</dbReference>
<dbReference type="PANTHER" id="PTHR21358:SF4">
    <property type="entry name" value="PROTEIN MAELSTROM HOMOLOG"/>
    <property type="match status" value="1"/>
</dbReference>
<proteinExistence type="inferred from homology"/>
<dbReference type="Pfam" id="PF13017">
    <property type="entry name" value="Maelstrom"/>
    <property type="match status" value="1"/>
</dbReference>
<name>A0A1W4WEJ8_AGRPL</name>
<evidence type="ECO:0000256" key="4">
    <source>
        <dbReference type="ARBA" id="ARBA00022473"/>
    </source>
</evidence>
<dbReference type="InterPro" id="IPR036910">
    <property type="entry name" value="HMG_box_dom_sf"/>
</dbReference>
<dbReference type="GO" id="GO:0060964">
    <property type="term" value="P:regulation of miRNA-mediated gene silencing"/>
    <property type="evidence" value="ECO:0007669"/>
    <property type="project" value="InterPro"/>
</dbReference>
<evidence type="ECO:0000256" key="9">
    <source>
        <dbReference type="ARBA" id="ARBA00023242"/>
    </source>
</evidence>
<dbReference type="KEGG" id="apln:108735061"/>
<evidence type="ECO:0000256" key="6">
    <source>
        <dbReference type="ARBA" id="ARBA00022782"/>
    </source>
</evidence>
<feature type="compositionally biased region" description="Polar residues" evidence="11">
    <location>
        <begin position="415"/>
        <end position="427"/>
    </location>
</feature>
<keyword evidence="9" id="KW-0539">Nucleus</keyword>
<sequence>MGKKNKPVFNGYACFMNDFQKKSGQKFNSKKDLAEAAASHWAKLTQQQQQVYKDKAKGLKGEAARYTSQGVNVDIILAEENRKKLIEQEMNNYINSLMISLSESNEFPFQMFHLISINEFCFFNGNKRFIPAEIAVIKFNLQDGVIADNVFHYIIKPGKLPLGYTADATKISNETHQLPVPLGIDKSEDNRHEVTEGLLKFLRAGISTVERDFPPLFCEDKYREKVQNVVKYLLIDQGYSEDLIKIYSLDSFFYQLRNTTADGEIIWPSITLSTLELERDVYDYCPGIACDFHDNSDVPNFCTRSKVVRLTYIICENCCPVLGITLIPGHHIPARATTIEAIVPQNDSFSTISEIRQGTGKPKHSAISSRTLSEASFHTDFTCEEDNDNASISESSQYSSWMPVHSRRPRRDMTYENSDPVTNISGLTQSESLSSNAIRRPKIPSAALGKEFSQMFLNDNHRAPGAGSSSSLPITRGRGRGAFAKLKEKN</sequence>
<feature type="compositionally biased region" description="Polar residues" evidence="11">
    <location>
        <begin position="389"/>
        <end position="400"/>
    </location>
</feature>
<dbReference type="GO" id="GO:0043565">
    <property type="term" value="F:sequence-specific DNA binding"/>
    <property type="evidence" value="ECO:0007669"/>
    <property type="project" value="TreeGrafter"/>
</dbReference>
<keyword evidence="5" id="KW-0963">Cytoplasm</keyword>
<gene>
    <name evidence="14" type="primary">LOC108735061</name>
</gene>
<evidence type="ECO:0000259" key="12">
    <source>
        <dbReference type="Pfam" id="PF13017"/>
    </source>
</evidence>
<evidence type="ECO:0000256" key="1">
    <source>
        <dbReference type="ARBA" id="ARBA00004123"/>
    </source>
</evidence>
<dbReference type="GO" id="GO:0045892">
    <property type="term" value="P:negative regulation of DNA-templated transcription"/>
    <property type="evidence" value="ECO:0007669"/>
    <property type="project" value="TreeGrafter"/>
</dbReference>
<dbReference type="PANTHER" id="PTHR21358">
    <property type="entry name" value="PROTEIN MAELSTROM HOMOLOG"/>
    <property type="match status" value="1"/>
</dbReference>
<comment type="subcellular location">
    <subcellularLocation>
        <location evidence="2">Cytoplasm</location>
    </subcellularLocation>
    <subcellularLocation>
        <location evidence="1">Nucleus</location>
    </subcellularLocation>
</comment>
<feature type="region of interest" description="Disordered" evidence="11">
    <location>
        <begin position="386"/>
        <end position="427"/>
    </location>
</feature>
<feature type="domain" description="Maelstrom" evidence="12">
    <location>
        <begin position="127"/>
        <end position="337"/>
    </location>
</feature>
<evidence type="ECO:0000313" key="14">
    <source>
        <dbReference type="RefSeq" id="XP_018322354.1"/>
    </source>
</evidence>
<dbReference type="InterPro" id="IPR039259">
    <property type="entry name" value="Protein_maelstrom"/>
</dbReference>
<keyword evidence="4" id="KW-0217">Developmental protein</keyword>
<evidence type="ECO:0000256" key="10">
    <source>
        <dbReference type="ARBA" id="ARBA00023254"/>
    </source>
</evidence>
<dbReference type="GO" id="GO:0043186">
    <property type="term" value="C:P granule"/>
    <property type="evidence" value="ECO:0007669"/>
    <property type="project" value="TreeGrafter"/>
</dbReference>
<evidence type="ECO:0000256" key="5">
    <source>
        <dbReference type="ARBA" id="ARBA00022490"/>
    </source>
</evidence>
<dbReference type="GO" id="GO:0007140">
    <property type="term" value="P:male meiotic nuclear division"/>
    <property type="evidence" value="ECO:0007669"/>
    <property type="project" value="TreeGrafter"/>
</dbReference>
<dbReference type="OrthoDB" id="24555at2759"/>
<dbReference type="AlphaFoldDB" id="A0A1W4WEJ8"/>
<protein>
    <submittedName>
        <fullName evidence="14">Protein maelstrom homolog</fullName>
    </submittedName>
</protein>
<keyword evidence="7" id="KW-0238">DNA-binding</keyword>
<keyword evidence="10" id="KW-0469">Meiosis</keyword>
<reference evidence="14" key="1">
    <citation type="submission" date="2025-08" db="UniProtKB">
        <authorList>
            <consortium name="RefSeq"/>
        </authorList>
    </citation>
    <scope>IDENTIFICATION</scope>
    <source>
        <tissue evidence="14">Entire body</tissue>
    </source>
</reference>
<evidence type="ECO:0000256" key="11">
    <source>
        <dbReference type="SAM" id="MobiDB-lite"/>
    </source>
</evidence>